<feature type="compositionally biased region" description="Basic and acidic residues" evidence="1">
    <location>
        <begin position="1"/>
        <end position="10"/>
    </location>
</feature>
<protein>
    <recommendedName>
        <fullName evidence="4">CBS domain-containing protein</fullName>
    </recommendedName>
</protein>
<dbReference type="Proteomes" id="UP000321258">
    <property type="component" value="Unassembled WGS sequence"/>
</dbReference>
<evidence type="ECO:0000256" key="1">
    <source>
        <dbReference type="SAM" id="MobiDB-lite"/>
    </source>
</evidence>
<organism evidence="2 3">
    <name type="scientific">Methylobacterium haplocladii</name>
    <dbReference type="NCBI Taxonomy" id="1176176"/>
    <lineage>
        <taxon>Bacteria</taxon>
        <taxon>Pseudomonadati</taxon>
        <taxon>Pseudomonadota</taxon>
        <taxon>Alphaproteobacteria</taxon>
        <taxon>Hyphomicrobiales</taxon>
        <taxon>Methylobacteriaceae</taxon>
        <taxon>Methylobacterium</taxon>
    </lineage>
</organism>
<sequence length="116" mass="12010">MDRETGRAHDTASAARVHRDGAVGEARRLSRPGAGALLVVDGHPADATVVGLLSERDVVRALGAHGPDVYGPCIRVVTEQDFPAIDVDHIASMDGFRVGAILSFWDCSGAAGAAHA</sequence>
<name>A0A512IQM8_9HYPH</name>
<dbReference type="RefSeq" id="WP_147078846.1">
    <property type="nucleotide sequence ID" value="NZ_BJZT01000025.1"/>
</dbReference>
<gene>
    <name evidence="2" type="ORF">MHA02_23630</name>
</gene>
<dbReference type="OrthoDB" id="7992828at2"/>
<keyword evidence="3" id="KW-1185">Reference proteome</keyword>
<evidence type="ECO:0000313" key="3">
    <source>
        <dbReference type="Proteomes" id="UP000321258"/>
    </source>
</evidence>
<accession>A0A512IQM8</accession>
<reference evidence="2 3" key="1">
    <citation type="submission" date="2019-07" db="EMBL/GenBank/DDBJ databases">
        <title>Whole genome shotgun sequence of Methylobacterium haplocladii NBRC 107714.</title>
        <authorList>
            <person name="Hosoyama A."/>
            <person name="Uohara A."/>
            <person name="Ohji S."/>
            <person name="Ichikawa N."/>
        </authorList>
    </citation>
    <scope>NUCLEOTIDE SEQUENCE [LARGE SCALE GENOMIC DNA]</scope>
    <source>
        <strain evidence="2 3">NBRC 107714</strain>
    </source>
</reference>
<comment type="caution">
    <text evidence="2">The sequence shown here is derived from an EMBL/GenBank/DDBJ whole genome shotgun (WGS) entry which is preliminary data.</text>
</comment>
<evidence type="ECO:0000313" key="2">
    <source>
        <dbReference type="EMBL" id="GEO99975.1"/>
    </source>
</evidence>
<dbReference type="Gene3D" id="3.10.580.10">
    <property type="entry name" value="CBS-domain"/>
    <property type="match status" value="1"/>
</dbReference>
<dbReference type="AlphaFoldDB" id="A0A512IQM8"/>
<proteinExistence type="predicted"/>
<dbReference type="InterPro" id="IPR046342">
    <property type="entry name" value="CBS_dom_sf"/>
</dbReference>
<evidence type="ECO:0008006" key="4">
    <source>
        <dbReference type="Google" id="ProtNLM"/>
    </source>
</evidence>
<dbReference type="EMBL" id="BJZT01000025">
    <property type="protein sequence ID" value="GEO99975.1"/>
    <property type="molecule type" value="Genomic_DNA"/>
</dbReference>
<feature type="region of interest" description="Disordered" evidence="1">
    <location>
        <begin position="1"/>
        <end position="25"/>
    </location>
</feature>